<dbReference type="EC" id="2.4.2.1" evidence="3"/>
<dbReference type="OrthoDB" id="10261782at2759"/>
<comment type="caution">
    <text evidence="8">The sequence shown here is derived from an EMBL/GenBank/DDBJ whole genome shotgun (WGS) entry which is preliminary data.</text>
</comment>
<dbReference type="EMBL" id="MDYQ01000031">
    <property type="protein sequence ID" value="PRP86457.1"/>
    <property type="molecule type" value="Genomic_DNA"/>
</dbReference>
<evidence type="ECO:0000313" key="9">
    <source>
        <dbReference type="Proteomes" id="UP000241769"/>
    </source>
</evidence>
<keyword evidence="9" id="KW-1185">Reference proteome</keyword>
<evidence type="ECO:0000256" key="4">
    <source>
        <dbReference type="ARBA" id="ARBA00022676"/>
    </source>
</evidence>
<reference evidence="8 9" key="1">
    <citation type="journal article" date="2018" name="Genome Biol. Evol.">
        <title>Multiple Roots of Fruiting Body Formation in Amoebozoa.</title>
        <authorList>
            <person name="Hillmann F."/>
            <person name="Forbes G."/>
            <person name="Novohradska S."/>
            <person name="Ferling I."/>
            <person name="Riege K."/>
            <person name="Groth M."/>
            <person name="Westermann M."/>
            <person name="Marz M."/>
            <person name="Spaller T."/>
            <person name="Winckler T."/>
            <person name="Schaap P."/>
            <person name="Glockner G."/>
        </authorList>
    </citation>
    <scope>NUCLEOTIDE SEQUENCE [LARGE SCALE GENOMIC DNA]</scope>
    <source>
        <strain evidence="8 9">Jena</strain>
    </source>
</reference>
<dbReference type="Gene3D" id="3.40.50.1240">
    <property type="entry name" value="Phosphoglycerate mutase-like"/>
    <property type="match status" value="1"/>
</dbReference>
<evidence type="ECO:0000256" key="3">
    <source>
        <dbReference type="ARBA" id="ARBA00011886"/>
    </source>
</evidence>
<dbReference type="GO" id="GO:0009116">
    <property type="term" value="P:nucleoside metabolic process"/>
    <property type="evidence" value="ECO:0007669"/>
    <property type="project" value="InterPro"/>
</dbReference>
<proteinExistence type="inferred from homology"/>
<dbReference type="SUPFAM" id="SSF53254">
    <property type="entry name" value="Phosphoglycerate mutase-like"/>
    <property type="match status" value="1"/>
</dbReference>
<evidence type="ECO:0000256" key="6">
    <source>
        <dbReference type="ARBA" id="ARBA00031036"/>
    </source>
</evidence>
<dbReference type="InterPro" id="IPR029033">
    <property type="entry name" value="His_PPase_superfam"/>
</dbReference>
<dbReference type="InterPro" id="IPR000560">
    <property type="entry name" value="His_Pase_clade-2"/>
</dbReference>
<keyword evidence="5" id="KW-0808">Transferase</keyword>
<dbReference type="GO" id="GO:0005737">
    <property type="term" value="C:cytoplasm"/>
    <property type="evidence" value="ECO:0007669"/>
    <property type="project" value="TreeGrafter"/>
</dbReference>
<accession>A0A2P6NR75</accession>
<evidence type="ECO:0000313" key="8">
    <source>
        <dbReference type="EMBL" id="PRP86457.1"/>
    </source>
</evidence>
<dbReference type="Pfam" id="PF00328">
    <property type="entry name" value="His_Phos_2"/>
    <property type="match status" value="1"/>
</dbReference>
<evidence type="ECO:0000256" key="1">
    <source>
        <dbReference type="ARBA" id="ARBA00005058"/>
    </source>
</evidence>
<dbReference type="CDD" id="cd07061">
    <property type="entry name" value="HP_HAP_like"/>
    <property type="match status" value="1"/>
</dbReference>
<dbReference type="Pfam" id="PF01048">
    <property type="entry name" value="PNP_UDP_1"/>
    <property type="match status" value="2"/>
</dbReference>
<evidence type="ECO:0000256" key="2">
    <source>
        <dbReference type="ARBA" id="ARBA00006751"/>
    </source>
</evidence>
<keyword evidence="4" id="KW-0328">Glycosyltransferase</keyword>
<protein>
    <recommendedName>
        <fullName evidence="3">purine-nucleoside phosphorylase</fullName>
        <ecNumber evidence="3">2.4.2.1</ecNumber>
    </recommendedName>
    <alternativeName>
        <fullName evidence="6">Inosine-guanosine phosphorylase</fullName>
    </alternativeName>
</protein>
<evidence type="ECO:0000256" key="5">
    <source>
        <dbReference type="ARBA" id="ARBA00022679"/>
    </source>
</evidence>
<comment type="pathway">
    <text evidence="1">Purine metabolism; purine nucleoside salvage.</text>
</comment>
<feature type="domain" description="Nucleoside phosphorylase" evidence="7">
    <location>
        <begin position="635"/>
        <end position="814"/>
    </location>
</feature>
<dbReference type="InterPro" id="IPR035994">
    <property type="entry name" value="Nucleoside_phosphorylase_sf"/>
</dbReference>
<dbReference type="CDD" id="cd09009">
    <property type="entry name" value="PNP-EcPNPII_like"/>
    <property type="match status" value="1"/>
</dbReference>
<evidence type="ECO:0000259" key="7">
    <source>
        <dbReference type="Pfam" id="PF01048"/>
    </source>
</evidence>
<dbReference type="InterPro" id="IPR011268">
    <property type="entry name" value="Purine_phosphorylase"/>
</dbReference>
<name>A0A2P6NR75_9EUKA</name>
<dbReference type="PANTHER" id="PTHR11904">
    <property type="entry name" value="METHYLTHIOADENOSINE/PURINE NUCLEOSIDE PHOSPHORYLASE"/>
    <property type="match status" value="1"/>
</dbReference>
<dbReference type="InParanoid" id="A0A2P6NR75"/>
<dbReference type="Gene3D" id="3.40.50.1580">
    <property type="entry name" value="Nucleoside phosphorylase domain"/>
    <property type="match status" value="3"/>
</dbReference>
<dbReference type="SUPFAM" id="SSF53167">
    <property type="entry name" value="Purine and uridine phosphorylases"/>
    <property type="match status" value="3"/>
</dbReference>
<feature type="domain" description="Nucleoside phosphorylase" evidence="7">
    <location>
        <begin position="26"/>
        <end position="273"/>
    </location>
</feature>
<dbReference type="NCBIfam" id="TIGR01697">
    <property type="entry name" value="PNPH-PUNA-XAPA"/>
    <property type="match status" value="1"/>
</dbReference>
<comment type="similarity">
    <text evidence="2">Belongs to the PNP/MTAP phosphorylase family.</text>
</comment>
<dbReference type="STRING" id="1890364.A0A2P6NR75"/>
<dbReference type="Proteomes" id="UP000241769">
    <property type="component" value="Unassembled WGS sequence"/>
</dbReference>
<dbReference type="PANTHER" id="PTHR11904:SF9">
    <property type="entry name" value="PURINE NUCLEOSIDE PHOSPHORYLASE-RELATED"/>
    <property type="match status" value="1"/>
</dbReference>
<sequence>MPTVEYYNNLKDAAGFIVEKMGRAEVAIVLGSGLNSFTNELSDVIEIPYVDIPHMPEPTVAGHSGKLVFGHLNGKTVYCLAGRSHSYEGRFMFELTFMSRMLALAGVRLLIATNASGGAGVGMTPGCLMVIRDHLNMYRRNPLQDTADHPGLSHHRHPDCSAIYSERVYEIAKKTADRVGVKLFEGVYASTSGPTYETPNEVKTYIQMGATAFGMSTIPETMAGNAIGMEIFAVSLITNLAAGMSEEVLTHSAVTGVANESGPNFVRFMKAFVGDVDTKPIELPVVKEHRGTPLPKPQIEASTSSQIEEAAKAVQHALGDSPYDAAIVLSTGHEAFSEQLINTSSMSYDLIPHLPSHGPSGGGKMISGTDKSTQKRLLLLTENSLEGFQCEEAVFLSELLSQLKVPILVHTLRGVATRHHSEDVKGFHSLADTYDTTTIHPYSHRLYGGRPGPFAVDVTSVTKGAEGGVTYAHFPGPSFPTPAEVSSLQGSGSHLVGITATTLLYACNFAGMTTSGVVEAMSDTSQFSTKSKVEELSEAIHRAMSAEYEKKEKEGAHLSEAEIKRQITFFLAYPVVQGVYTDVVNAAEYVKSKWTDLQPALPAIIVDHLFLDSFRHHIEGYETLDIPSDTGFSMTSSLARGTLKGGERKVIFLMGAGHMHTGLSSSHITIGIRLLKQLGVSEVLHVSPFCSVHSGLNVSDAVIVQDHVSLCGRNPLFGINEERWGTRFPDMGEGYSTKMTSQLMKISKEMEQSVSTILYGHVIGPVTGSFAEASWAQSHGLKALSTGCAPEAIVARHSSLPFAAIGLVTASVLPQEKKSEVMSGEKVQGPKDNKYNLMYDKTWVQLIVTSHKPSFNSVGFDHRCAEMIGWMALFILFIGAQGFNTEQYLSTTSPYPSPSSRPSRTQVPEGCQLDPIHFNYLSRHGSREIANPDEAAMFQRLEVNLKKYSPHIKNPQFEWMKNWTNPFASRWSGQLSKMGRQELYNTSLRTFEEFSSLFTEYYPPTFPIRSTQVDRTSQSASSYAYGIWAGRGDLGPQSFQAAAITSSSIDADPILRFFDVCPKFQREVMQNSSIFIESDLYLSKHIDRVARDIYRVLQLSPVTWNLTSYDISSLYTACSYDVAMDSNANRFCLLFSQKAAVIMDYAADLREYYQRSYGTRLAVQVAAPLLSHFFEVLQSALDGSGQKAYLRFAHGETILPLAAIMGLFANDHPLTHETPHSLITSRKWRGRDISPYAANIALVTYNCSTLQNPSDYRIKILYNEREVLSPHCGGQMYCPLHVLKEALKPQLDLNFTSLCT</sequence>
<dbReference type="InterPro" id="IPR000845">
    <property type="entry name" value="Nucleoside_phosphorylase_d"/>
</dbReference>
<dbReference type="UniPathway" id="UPA00606"/>
<dbReference type="NCBIfam" id="NF006054">
    <property type="entry name" value="PRK08202.1"/>
    <property type="match status" value="1"/>
</dbReference>
<organism evidence="8 9">
    <name type="scientific">Planoprotostelium fungivorum</name>
    <dbReference type="NCBI Taxonomy" id="1890364"/>
    <lineage>
        <taxon>Eukaryota</taxon>
        <taxon>Amoebozoa</taxon>
        <taxon>Evosea</taxon>
        <taxon>Variosea</taxon>
        <taxon>Cavosteliida</taxon>
        <taxon>Cavosteliaceae</taxon>
        <taxon>Planoprotostelium</taxon>
    </lineage>
</organism>
<dbReference type="GO" id="GO:0004731">
    <property type="term" value="F:purine-nucleoside phosphorylase activity"/>
    <property type="evidence" value="ECO:0007669"/>
    <property type="project" value="UniProtKB-EC"/>
</dbReference>
<gene>
    <name evidence="8" type="ORF">PROFUN_05376</name>
</gene>